<dbReference type="Proteomes" id="UP000616724">
    <property type="component" value="Unassembled WGS sequence"/>
</dbReference>
<evidence type="ECO:0000256" key="2">
    <source>
        <dbReference type="ARBA" id="ARBA00022630"/>
    </source>
</evidence>
<sequence length="422" mass="45338">MPASEPRERAPMATEQTFVIVGAGLAGAKAAQTLREEGFAGRIVLIGAETERPYERPPLSKGYLLGKEERAKIYVHDEGWYGENAVELLSGRRVTRLDRSARQVELDDGGRLAYDKLLLATGSSPRRLDLLGADLEGVHYLRTVADSERLRDALRGGGRVVVVGAGWIGLETAAAAWEHGCEVTVVEPRPVPLEAALGPEMGAFFADVHRGHGVEVRLGLAVAGFIGDKHVRAVAVDGGDQIPADAVVVGVGARPETGIAERAGLTVGNGVRVDAALRTSDPSVYAAGDVAEAFHPRFGTHIRVEHWANALNGGPAAARSMLGQEVVYDRLPYFYTDQYDVGMEFSGWFVPGGYDEVVVRGDLRARDFHAFWLAGGHVVAGMHVNRWDEGVAPVQELIRMAAPVDRDRLADPAVPLPDLAKL</sequence>
<gene>
    <name evidence="7" type="ORF">Plo01_14120</name>
</gene>
<evidence type="ECO:0000313" key="7">
    <source>
        <dbReference type="EMBL" id="GIH74983.1"/>
    </source>
</evidence>
<dbReference type="Gene3D" id="3.30.390.30">
    <property type="match status" value="1"/>
</dbReference>
<dbReference type="GO" id="GO:0016651">
    <property type="term" value="F:oxidoreductase activity, acting on NAD(P)H"/>
    <property type="evidence" value="ECO:0007669"/>
    <property type="project" value="TreeGrafter"/>
</dbReference>
<keyword evidence="8" id="KW-1185">Reference proteome</keyword>
<protein>
    <submittedName>
        <fullName evidence="7">Ferredoxin</fullName>
    </submittedName>
</protein>
<evidence type="ECO:0000256" key="3">
    <source>
        <dbReference type="ARBA" id="ARBA00022827"/>
    </source>
</evidence>
<dbReference type="Pfam" id="PF07992">
    <property type="entry name" value="Pyr_redox_2"/>
    <property type="match status" value="1"/>
</dbReference>
<accession>A0A8J3RMI5</accession>
<evidence type="ECO:0000259" key="6">
    <source>
        <dbReference type="Pfam" id="PF14759"/>
    </source>
</evidence>
<dbReference type="AlphaFoldDB" id="A0A8J3RMI5"/>
<evidence type="ECO:0000256" key="4">
    <source>
        <dbReference type="ARBA" id="ARBA00023002"/>
    </source>
</evidence>
<evidence type="ECO:0000313" key="8">
    <source>
        <dbReference type="Proteomes" id="UP000616724"/>
    </source>
</evidence>
<comment type="cofactor">
    <cofactor evidence="1">
        <name>FAD</name>
        <dbReference type="ChEBI" id="CHEBI:57692"/>
    </cofactor>
</comment>
<dbReference type="PRINTS" id="PR00411">
    <property type="entry name" value="PNDRDTASEI"/>
</dbReference>
<keyword evidence="2" id="KW-0285">Flavoprotein</keyword>
<dbReference type="InterPro" id="IPR036188">
    <property type="entry name" value="FAD/NAD-bd_sf"/>
</dbReference>
<organism evidence="7 8">
    <name type="scientific">Planobispora longispora</name>
    <dbReference type="NCBI Taxonomy" id="28887"/>
    <lineage>
        <taxon>Bacteria</taxon>
        <taxon>Bacillati</taxon>
        <taxon>Actinomycetota</taxon>
        <taxon>Actinomycetes</taxon>
        <taxon>Streptosporangiales</taxon>
        <taxon>Streptosporangiaceae</taxon>
        <taxon>Planobispora</taxon>
    </lineage>
</organism>
<feature type="domain" description="Reductase C-terminal" evidence="6">
    <location>
        <begin position="333"/>
        <end position="419"/>
    </location>
</feature>
<dbReference type="PANTHER" id="PTHR43557:SF2">
    <property type="entry name" value="RIESKE DOMAIN-CONTAINING PROTEIN-RELATED"/>
    <property type="match status" value="1"/>
</dbReference>
<dbReference type="EMBL" id="BOOH01000013">
    <property type="protein sequence ID" value="GIH74983.1"/>
    <property type="molecule type" value="Genomic_DNA"/>
</dbReference>
<dbReference type="InterPro" id="IPR023753">
    <property type="entry name" value="FAD/NAD-binding_dom"/>
</dbReference>
<dbReference type="PRINTS" id="PR00368">
    <property type="entry name" value="FADPNR"/>
</dbReference>
<name>A0A8J3RMI5_9ACTN</name>
<dbReference type="InterPro" id="IPR016156">
    <property type="entry name" value="FAD/NAD-linked_Rdtase_dimer_sf"/>
</dbReference>
<evidence type="ECO:0000256" key="1">
    <source>
        <dbReference type="ARBA" id="ARBA00001974"/>
    </source>
</evidence>
<keyword evidence="4" id="KW-0560">Oxidoreductase</keyword>
<dbReference type="InterPro" id="IPR050446">
    <property type="entry name" value="FAD-oxidoreductase/Apoptosis"/>
</dbReference>
<dbReference type="Gene3D" id="3.50.50.60">
    <property type="entry name" value="FAD/NAD(P)-binding domain"/>
    <property type="match status" value="2"/>
</dbReference>
<comment type="caution">
    <text evidence="7">The sequence shown here is derived from an EMBL/GenBank/DDBJ whole genome shotgun (WGS) entry which is preliminary data.</text>
</comment>
<dbReference type="SUPFAM" id="SSF51905">
    <property type="entry name" value="FAD/NAD(P)-binding domain"/>
    <property type="match status" value="2"/>
</dbReference>
<proteinExistence type="predicted"/>
<keyword evidence="3" id="KW-0274">FAD</keyword>
<dbReference type="GO" id="GO:0005737">
    <property type="term" value="C:cytoplasm"/>
    <property type="evidence" value="ECO:0007669"/>
    <property type="project" value="TreeGrafter"/>
</dbReference>
<dbReference type="InterPro" id="IPR028202">
    <property type="entry name" value="Reductase_C"/>
</dbReference>
<evidence type="ECO:0000259" key="5">
    <source>
        <dbReference type="Pfam" id="PF07992"/>
    </source>
</evidence>
<dbReference type="Pfam" id="PF14759">
    <property type="entry name" value="Reductase_C"/>
    <property type="match status" value="1"/>
</dbReference>
<reference evidence="7 8" key="1">
    <citation type="submission" date="2021-01" db="EMBL/GenBank/DDBJ databases">
        <title>Whole genome shotgun sequence of Planobispora longispora NBRC 13918.</title>
        <authorList>
            <person name="Komaki H."/>
            <person name="Tamura T."/>
        </authorList>
    </citation>
    <scope>NUCLEOTIDE SEQUENCE [LARGE SCALE GENOMIC DNA]</scope>
    <source>
        <strain evidence="7 8">NBRC 13918</strain>
    </source>
</reference>
<feature type="domain" description="FAD/NAD(P)-binding" evidence="5">
    <location>
        <begin position="18"/>
        <end position="313"/>
    </location>
</feature>
<dbReference type="PANTHER" id="PTHR43557">
    <property type="entry name" value="APOPTOSIS-INDUCING FACTOR 1"/>
    <property type="match status" value="1"/>
</dbReference>
<dbReference type="SUPFAM" id="SSF55424">
    <property type="entry name" value="FAD/NAD-linked reductases, dimerisation (C-terminal) domain"/>
    <property type="match status" value="1"/>
</dbReference>